<evidence type="ECO:0000313" key="5">
    <source>
        <dbReference type="EMBL" id="WPH01306.1"/>
    </source>
</evidence>
<dbReference type="PANTHER" id="PTHR11360:SF234">
    <property type="entry name" value="MFS-TYPE TRANSPORTER DBAD-RELATED"/>
    <property type="match status" value="1"/>
</dbReference>
<evidence type="ECO:0000259" key="4">
    <source>
        <dbReference type="PROSITE" id="PS50850"/>
    </source>
</evidence>
<dbReference type="Proteomes" id="UP001303373">
    <property type="component" value="Chromosome 6"/>
</dbReference>
<evidence type="ECO:0000256" key="1">
    <source>
        <dbReference type="ARBA" id="ARBA00004141"/>
    </source>
</evidence>
<feature type="transmembrane region" description="Helical" evidence="3">
    <location>
        <begin position="369"/>
        <end position="391"/>
    </location>
</feature>
<dbReference type="GO" id="GO:0022857">
    <property type="term" value="F:transmembrane transporter activity"/>
    <property type="evidence" value="ECO:0007669"/>
    <property type="project" value="InterPro"/>
</dbReference>
<dbReference type="InterPro" id="IPR050327">
    <property type="entry name" value="Proton-linked_MCT"/>
</dbReference>
<evidence type="ECO:0000313" key="6">
    <source>
        <dbReference type="Proteomes" id="UP001303373"/>
    </source>
</evidence>
<dbReference type="InterPro" id="IPR020846">
    <property type="entry name" value="MFS_dom"/>
</dbReference>
<feature type="transmembrane region" description="Helical" evidence="3">
    <location>
        <begin position="242"/>
        <end position="265"/>
    </location>
</feature>
<evidence type="ECO:0000256" key="2">
    <source>
        <dbReference type="ARBA" id="ARBA00006727"/>
    </source>
</evidence>
<feature type="domain" description="Major facilitator superfamily (MFS) profile" evidence="4">
    <location>
        <begin position="240"/>
        <end position="433"/>
    </location>
</feature>
<feature type="transmembrane region" description="Helical" evidence="3">
    <location>
        <begin position="81"/>
        <end position="103"/>
    </location>
</feature>
<comment type="similarity">
    <text evidence="2">Belongs to the major facilitator superfamily. Monocarboxylate porter (TC 2.A.1.13) family.</text>
</comment>
<feature type="transmembrane region" description="Helical" evidence="3">
    <location>
        <begin position="308"/>
        <end position="326"/>
    </location>
</feature>
<feature type="transmembrane region" description="Helical" evidence="3">
    <location>
        <begin position="110"/>
        <end position="130"/>
    </location>
</feature>
<proteinExistence type="inferred from homology"/>
<feature type="transmembrane region" description="Helical" evidence="3">
    <location>
        <begin position="277"/>
        <end position="296"/>
    </location>
</feature>
<dbReference type="PROSITE" id="PS50850">
    <property type="entry name" value="MFS"/>
    <property type="match status" value="1"/>
</dbReference>
<name>A0AAQ3R9Z3_9PEZI</name>
<keyword evidence="6" id="KW-1185">Reference proteome</keyword>
<sequence>MVTSSELTELKAVPGSNELSAPVLVSPRPSTSKPDGGSLAWLQVFCSSLLFFNTFGLANTFGIYQKYYESGQLFVASSSQISWIGSLQAFLILLVGTLTGPAFDGGHLRILLIAGMFGVGFGHMMLSICYDYWQVLLAQGVVVGLGAGCLHVPSLAILPGYFSKRLGLAVGIAVFGSSVGGVISPIAFEKMIHEVGFGWSVRVLGFIAIALLLVPILCMRMRETPTQKRALFDYSVCRDNSFIIFVVACVVGYCGLYVPVFYLAFFGQSSGMLTSRMASYLVPIFNASSVPGRLIPGYFADKTAPLNLMAPCSVILGILVASLIAVNHSVALLVVTVLTGVFSGVYLSLPSVVVAQITKDKSRIGTRIGILFASVGLGVLAGGPGAGAILGRQPSHREWMGTWTYSCVCIFTSGILLAVLNFRLRAKAPKLVT</sequence>
<dbReference type="InterPro" id="IPR011701">
    <property type="entry name" value="MFS"/>
</dbReference>
<keyword evidence="3" id="KW-0472">Membrane</keyword>
<feature type="transmembrane region" description="Helical" evidence="3">
    <location>
        <begin position="39"/>
        <end position="61"/>
    </location>
</feature>
<protein>
    <recommendedName>
        <fullName evidence="4">Major facilitator superfamily (MFS) profile domain-containing protein</fullName>
    </recommendedName>
</protein>
<dbReference type="SUPFAM" id="SSF103473">
    <property type="entry name" value="MFS general substrate transporter"/>
    <property type="match status" value="1"/>
</dbReference>
<dbReference type="EMBL" id="CP138585">
    <property type="protein sequence ID" value="WPH01306.1"/>
    <property type="molecule type" value="Genomic_DNA"/>
</dbReference>
<evidence type="ECO:0000256" key="3">
    <source>
        <dbReference type="SAM" id="Phobius"/>
    </source>
</evidence>
<feature type="transmembrane region" description="Helical" evidence="3">
    <location>
        <begin position="199"/>
        <end position="221"/>
    </location>
</feature>
<comment type="subcellular location">
    <subcellularLocation>
        <location evidence="1">Membrane</location>
        <topology evidence="1">Multi-pass membrane protein</topology>
    </subcellularLocation>
</comment>
<dbReference type="GO" id="GO:0016020">
    <property type="term" value="C:membrane"/>
    <property type="evidence" value="ECO:0007669"/>
    <property type="project" value="UniProtKB-SubCell"/>
</dbReference>
<feature type="transmembrane region" description="Helical" evidence="3">
    <location>
        <begin position="403"/>
        <end position="422"/>
    </location>
</feature>
<accession>A0AAQ3R9Z3</accession>
<feature type="transmembrane region" description="Helical" evidence="3">
    <location>
        <begin position="166"/>
        <end position="187"/>
    </location>
</feature>
<gene>
    <name evidence="5" type="ORF">R9X50_00414500</name>
</gene>
<organism evidence="5 6">
    <name type="scientific">Acrodontium crateriforme</name>
    <dbReference type="NCBI Taxonomy" id="150365"/>
    <lineage>
        <taxon>Eukaryota</taxon>
        <taxon>Fungi</taxon>
        <taxon>Dikarya</taxon>
        <taxon>Ascomycota</taxon>
        <taxon>Pezizomycotina</taxon>
        <taxon>Dothideomycetes</taxon>
        <taxon>Dothideomycetidae</taxon>
        <taxon>Mycosphaerellales</taxon>
        <taxon>Teratosphaeriaceae</taxon>
        <taxon>Acrodontium</taxon>
    </lineage>
</organism>
<keyword evidence="3" id="KW-1133">Transmembrane helix</keyword>
<dbReference type="PANTHER" id="PTHR11360">
    <property type="entry name" value="MONOCARBOXYLATE TRANSPORTER"/>
    <property type="match status" value="1"/>
</dbReference>
<dbReference type="AlphaFoldDB" id="A0AAQ3R9Z3"/>
<dbReference type="Gene3D" id="1.20.1250.20">
    <property type="entry name" value="MFS general substrate transporter like domains"/>
    <property type="match status" value="2"/>
</dbReference>
<reference evidence="5 6" key="1">
    <citation type="submission" date="2023-11" db="EMBL/GenBank/DDBJ databases">
        <title>An acidophilic fungus is an integral part of prey digestion in a carnivorous sundew plant.</title>
        <authorList>
            <person name="Tsai I.J."/>
        </authorList>
    </citation>
    <scope>NUCLEOTIDE SEQUENCE [LARGE SCALE GENOMIC DNA]</scope>
    <source>
        <strain evidence="5">169a</strain>
    </source>
</reference>
<dbReference type="Pfam" id="PF07690">
    <property type="entry name" value="MFS_1"/>
    <property type="match status" value="1"/>
</dbReference>
<feature type="transmembrane region" description="Helical" evidence="3">
    <location>
        <begin position="332"/>
        <end position="357"/>
    </location>
</feature>
<dbReference type="InterPro" id="IPR036259">
    <property type="entry name" value="MFS_trans_sf"/>
</dbReference>
<keyword evidence="3" id="KW-0812">Transmembrane</keyword>